<gene>
    <name evidence="5" type="ORF">FVP60_08115</name>
</gene>
<dbReference type="CDD" id="cd07377">
    <property type="entry name" value="WHTH_GntR"/>
    <property type="match status" value="1"/>
</dbReference>
<dbReference type="GO" id="GO:0003700">
    <property type="term" value="F:DNA-binding transcription factor activity"/>
    <property type="evidence" value="ECO:0007669"/>
    <property type="project" value="InterPro"/>
</dbReference>
<evidence type="ECO:0000256" key="2">
    <source>
        <dbReference type="ARBA" id="ARBA00023125"/>
    </source>
</evidence>
<feature type="domain" description="HTH gntR-type" evidence="4">
    <location>
        <begin position="11"/>
        <end position="78"/>
    </location>
</feature>
<dbReference type="InterPro" id="IPR008920">
    <property type="entry name" value="TF_FadR/GntR_C"/>
</dbReference>
<dbReference type="GO" id="GO:0003677">
    <property type="term" value="F:DNA binding"/>
    <property type="evidence" value="ECO:0007669"/>
    <property type="project" value="UniProtKB-KW"/>
</dbReference>
<dbReference type="Gene3D" id="1.10.10.10">
    <property type="entry name" value="Winged helix-like DNA-binding domain superfamily/Winged helix DNA-binding domain"/>
    <property type="match status" value="1"/>
</dbReference>
<dbReference type="PROSITE" id="PS50949">
    <property type="entry name" value="HTH_GNTR"/>
    <property type="match status" value="1"/>
</dbReference>
<sequence length="221" mass="24367">MTEQDQIEPRNALGDDVYAALLRSIIEGEYPAHSRLKEREISQRFAVSRVPVREALRRLEADGFVVSEQNRGARVVAVTTTDINDIFDLRLCIEPFAASRAAERVAAGEASTTRLRQLLVMAETSTDPDTAQGANLDFHAEIVSMSANAGLVRALAPVRGRMEWIFRLTRDQRGVEHALEHRQLLEAIDAGNERSAAALTTAHIEMGRAPILTALADLLEN</sequence>
<dbReference type="Pfam" id="PF07729">
    <property type="entry name" value="FCD"/>
    <property type="match status" value="1"/>
</dbReference>
<keyword evidence="2" id="KW-0238">DNA-binding</keyword>
<accession>A0A5C8HMG5</accession>
<keyword evidence="1" id="KW-0805">Transcription regulation</keyword>
<dbReference type="Proteomes" id="UP000321196">
    <property type="component" value="Unassembled WGS sequence"/>
</dbReference>
<dbReference type="SMART" id="SM00895">
    <property type="entry name" value="FCD"/>
    <property type="match status" value="1"/>
</dbReference>
<dbReference type="Gene3D" id="1.20.120.530">
    <property type="entry name" value="GntR ligand-binding domain-like"/>
    <property type="match status" value="1"/>
</dbReference>
<evidence type="ECO:0000313" key="6">
    <source>
        <dbReference type="Proteomes" id="UP000321196"/>
    </source>
</evidence>
<dbReference type="InterPro" id="IPR011711">
    <property type="entry name" value="GntR_C"/>
</dbReference>
<dbReference type="SUPFAM" id="SSF46785">
    <property type="entry name" value="Winged helix' DNA-binding domain"/>
    <property type="match status" value="1"/>
</dbReference>
<name>A0A5C8HMG5_9MICO</name>
<proteinExistence type="predicted"/>
<evidence type="ECO:0000256" key="1">
    <source>
        <dbReference type="ARBA" id="ARBA00023015"/>
    </source>
</evidence>
<keyword evidence="6" id="KW-1185">Reference proteome</keyword>
<dbReference type="EMBL" id="VRSW01000002">
    <property type="protein sequence ID" value="TXK04627.1"/>
    <property type="molecule type" value="Genomic_DNA"/>
</dbReference>
<organism evidence="5 6">
    <name type="scientific">Microbacterium mitrae</name>
    <dbReference type="NCBI Taxonomy" id="664640"/>
    <lineage>
        <taxon>Bacteria</taxon>
        <taxon>Bacillati</taxon>
        <taxon>Actinomycetota</taxon>
        <taxon>Actinomycetes</taxon>
        <taxon>Micrococcales</taxon>
        <taxon>Microbacteriaceae</taxon>
        <taxon>Microbacterium</taxon>
    </lineage>
</organism>
<dbReference type="PANTHER" id="PTHR43537">
    <property type="entry name" value="TRANSCRIPTIONAL REGULATOR, GNTR FAMILY"/>
    <property type="match status" value="1"/>
</dbReference>
<dbReference type="RefSeq" id="WP_147825762.1">
    <property type="nucleotide sequence ID" value="NZ_BAAARG010000002.1"/>
</dbReference>
<dbReference type="Pfam" id="PF00392">
    <property type="entry name" value="GntR"/>
    <property type="match status" value="1"/>
</dbReference>
<keyword evidence="3" id="KW-0804">Transcription</keyword>
<dbReference type="SMART" id="SM00345">
    <property type="entry name" value="HTH_GNTR"/>
    <property type="match status" value="1"/>
</dbReference>
<dbReference type="AlphaFoldDB" id="A0A5C8HMG5"/>
<dbReference type="PANTHER" id="PTHR43537:SF24">
    <property type="entry name" value="GLUCONATE OPERON TRANSCRIPTIONAL REPRESSOR"/>
    <property type="match status" value="1"/>
</dbReference>
<dbReference type="InterPro" id="IPR036390">
    <property type="entry name" value="WH_DNA-bd_sf"/>
</dbReference>
<reference evidence="5 6" key="1">
    <citation type="submission" date="2019-08" db="EMBL/GenBank/DDBJ databases">
        <authorList>
            <person name="Dong K."/>
        </authorList>
    </citation>
    <scope>NUCLEOTIDE SEQUENCE [LARGE SCALE GENOMIC DNA]</scope>
    <source>
        <strain evidence="5 6">M4-8</strain>
    </source>
</reference>
<dbReference type="OrthoDB" id="9816161at2"/>
<evidence type="ECO:0000259" key="4">
    <source>
        <dbReference type="PROSITE" id="PS50949"/>
    </source>
</evidence>
<dbReference type="PRINTS" id="PR00035">
    <property type="entry name" value="HTHGNTR"/>
</dbReference>
<dbReference type="InterPro" id="IPR000524">
    <property type="entry name" value="Tscrpt_reg_HTH_GntR"/>
</dbReference>
<evidence type="ECO:0000256" key="3">
    <source>
        <dbReference type="ARBA" id="ARBA00023163"/>
    </source>
</evidence>
<evidence type="ECO:0000313" key="5">
    <source>
        <dbReference type="EMBL" id="TXK04627.1"/>
    </source>
</evidence>
<dbReference type="SUPFAM" id="SSF48008">
    <property type="entry name" value="GntR ligand-binding domain-like"/>
    <property type="match status" value="1"/>
</dbReference>
<protein>
    <submittedName>
        <fullName evidence="5">GntR family transcriptional regulator</fullName>
    </submittedName>
</protein>
<comment type="caution">
    <text evidence="5">The sequence shown here is derived from an EMBL/GenBank/DDBJ whole genome shotgun (WGS) entry which is preliminary data.</text>
</comment>
<dbReference type="InterPro" id="IPR036388">
    <property type="entry name" value="WH-like_DNA-bd_sf"/>
</dbReference>